<dbReference type="Proteomes" id="UP000698924">
    <property type="component" value="Unassembled WGS sequence"/>
</dbReference>
<dbReference type="SUPFAM" id="SSF48208">
    <property type="entry name" value="Six-hairpin glycosidases"/>
    <property type="match status" value="1"/>
</dbReference>
<feature type="chain" id="PRO_5041235738" evidence="2">
    <location>
        <begin position="23"/>
        <end position="469"/>
    </location>
</feature>
<proteinExistence type="predicted"/>
<dbReference type="InterPro" id="IPR008928">
    <property type="entry name" value="6-hairpin_glycosidase_sf"/>
</dbReference>
<reference evidence="3 4" key="1">
    <citation type="journal article" date="2021" name="Sci. Rep.">
        <title>The distribution of antibiotic resistance genes in chicken gut microbiota commensals.</title>
        <authorList>
            <person name="Juricova H."/>
            <person name="Matiasovicova J."/>
            <person name="Kubasova T."/>
            <person name="Cejkova D."/>
            <person name="Rychlik I."/>
        </authorList>
    </citation>
    <scope>NUCLEOTIDE SEQUENCE [LARGE SCALE GENOMIC DNA]</scope>
    <source>
        <strain evidence="3 4">An421</strain>
    </source>
</reference>
<dbReference type="InterPro" id="IPR010905">
    <property type="entry name" value="Glyco_hydro_88"/>
</dbReference>
<dbReference type="GO" id="GO:0005975">
    <property type="term" value="P:carbohydrate metabolic process"/>
    <property type="evidence" value="ECO:0007669"/>
    <property type="project" value="InterPro"/>
</dbReference>
<name>A0AA40ZSM3_9BACT</name>
<dbReference type="InterPro" id="IPR012341">
    <property type="entry name" value="6hp_glycosidase-like_sf"/>
</dbReference>
<accession>A0AA40ZSM3</accession>
<protein>
    <submittedName>
        <fullName evidence="3">Glycoside hydrolase family 88 protein</fullName>
    </submittedName>
</protein>
<organism evidence="3 4">
    <name type="scientific">Caecibacteroides pullorum</name>
    <dbReference type="NCBI Taxonomy" id="2725562"/>
    <lineage>
        <taxon>Bacteria</taxon>
        <taxon>Pseudomonadati</taxon>
        <taxon>Bacteroidota</taxon>
        <taxon>Bacteroidia</taxon>
        <taxon>Bacteroidales</taxon>
        <taxon>Bacteroidaceae</taxon>
        <taxon>Caecibacteroides</taxon>
    </lineage>
</organism>
<evidence type="ECO:0000256" key="2">
    <source>
        <dbReference type="SAM" id="SignalP"/>
    </source>
</evidence>
<dbReference type="PANTHER" id="PTHR33886:SF8">
    <property type="entry name" value="UNSATURATED RHAMNOGALACTURONAN HYDROLASE (EUROFUNG)"/>
    <property type="match status" value="1"/>
</dbReference>
<dbReference type="RefSeq" id="WP_204971425.1">
    <property type="nucleotide sequence ID" value="NZ_JAAZTS010000005.1"/>
</dbReference>
<comment type="caution">
    <text evidence="3">The sequence shown here is derived from an EMBL/GenBank/DDBJ whole genome shotgun (WGS) entry which is preliminary data.</text>
</comment>
<gene>
    <name evidence="3" type="ORF">H6D15_05995</name>
</gene>
<keyword evidence="4" id="KW-1185">Reference proteome</keyword>
<feature type="signal peptide" evidence="2">
    <location>
        <begin position="1"/>
        <end position="22"/>
    </location>
</feature>
<sequence length="469" mass="53195">MNLKTLSMMGALLFMAGLGTHAQKKNVVNDSNTPLHLLQPEYKVPYGELSVKDIKSDMDRILHYLEANTPARVVDKKSGKVITDYNKLNVNSQLERGAFRLASYEWGVTYSAMLTAAETTGDQAYSDYVKDRFTFLAEVAPHFRRVLEKEGDVDPQMKQILTPHALDDAGAVCAAMIKAMQKDPSLKLNGLIENYMDFILNKEYRLADGTFARTRPQHNTLWLDDMFMGIPPVAYYSYVAAEKKENYMAEALRQIFQFAERMWVPEKKLFRHGWVEGMQDHPAFHWGRANGWALLTMCEVLDVLPEDYPQRDKLLELFRAHVRGLAACQSGEGFWHQLLDRNDSYLETSATAIYVYCFAHAINKGWIDAMAYGPVAQLGWHAVSTQINEEGQVDGTCVGTGMAFDPAFYYYRPVNVYAAHGYGPVIWAGAEMIKMLGEQHPKMNDSAVQYYRTEQKTNEPIFHVTDGGK</sequence>
<dbReference type="InterPro" id="IPR052043">
    <property type="entry name" value="PolySaccharide_Degr_Enz"/>
</dbReference>
<keyword evidence="2" id="KW-0732">Signal</keyword>
<dbReference type="AlphaFoldDB" id="A0AA40ZSM3"/>
<dbReference type="GO" id="GO:0016787">
    <property type="term" value="F:hydrolase activity"/>
    <property type="evidence" value="ECO:0007669"/>
    <property type="project" value="UniProtKB-KW"/>
</dbReference>
<dbReference type="PANTHER" id="PTHR33886">
    <property type="entry name" value="UNSATURATED RHAMNOGALACTURONAN HYDROLASE (EUROFUNG)"/>
    <property type="match status" value="1"/>
</dbReference>
<dbReference type="EMBL" id="JACJMO010000005">
    <property type="protein sequence ID" value="MBM6857155.1"/>
    <property type="molecule type" value="Genomic_DNA"/>
</dbReference>
<evidence type="ECO:0000313" key="4">
    <source>
        <dbReference type="Proteomes" id="UP000698924"/>
    </source>
</evidence>
<dbReference type="Gene3D" id="1.50.10.10">
    <property type="match status" value="1"/>
</dbReference>
<dbReference type="Pfam" id="PF07470">
    <property type="entry name" value="Glyco_hydro_88"/>
    <property type="match status" value="1"/>
</dbReference>
<evidence type="ECO:0000313" key="3">
    <source>
        <dbReference type="EMBL" id="MBM6857155.1"/>
    </source>
</evidence>
<keyword evidence="1 3" id="KW-0378">Hydrolase</keyword>
<evidence type="ECO:0000256" key="1">
    <source>
        <dbReference type="ARBA" id="ARBA00022801"/>
    </source>
</evidence>